<keyword evidence="2" id="KW-0808">Transferase</keyword>
<dbReference type="Gene3D" id="3.40.630.30">
    <property type="match status" value="1"/>
</dbReference>
<dbReference type="GO" id="GO:0016747">
    <property type="term" value="F:acyltransferase activity, transferring groups other than amino-acyl groups"/>
    <property type="evidence" value="ECO:0007669"/>
    <property type="project" value="InterPro"/>
</dbReference>
<dbReference type="SUPFAM" id="SSF55729">
    <property type="entry name" value="Acyl-CoA N-acyltransferases (Nat)"/>
    <property type="match status" value="1"/>
</dbReference>
<keyword evidence="3" id="KW-1185">Reference proteome</keyword>
<evidence type="ECO:0000313" key="2">
    <source>
        <dbReference type="EMBL" id="THF51925.1"/>
    </source>
</evidence>
<protein>
    <submittedName>
        <fullName evidence="2">N-acetyltransferase</fullName>
    </submittedName>
</protein>
<accession>A0A4S4A0Y0</accession>
<dbReference type="OrthoDB" id="9797178at2"/>
<dbReference type="PROSITE" id="PS51186">
    <property type="entry name" value="GNAT"/>
    <property type="match status" value="1"/>
</dbReference>
<proteinExistence type="predicted"/>
<dbReference type="Pfam" id="PF00583">
    <property type="entry name" value="Acetyltransf_1"/>
    <property type="match status" value="1"/>
</dbReference>
<sequence>MELKIRQEDKKDFKAVFELIEKAFENVAFSDHREQFLVERLRVSDAFVPELSLVAEQNDQIVGYILLTKIKIKNETGKTAESLALAPVAVLPDFQGKGIGGQLIRTAHDKARTMGFGSVILLGHEKYYPKFGYQMTSQYGIRLPFDVPPENCMVIELIPGALKDVSGVVGYPKAFFE</sequence>
<dbReference type="InterPro" id="IPR016181">
    <property type="entry name" value="Acyl_CoA_acyltransferase"/>
</dbReference>
<dbReference type="EMBL" id="SSNZ01000002">
    <property type="protein sequence ID" value="THF51925.1"/>
    <property type="molecule type" value="Genomic_DNA"/>
</dbReference>
<dbReference type="InterPro" id="IPR050276">
    <property type="entry name" value="MshD_Acetyltransferase"/>
</dbReference>
<dbReference type="AlphaFoldDB" id="A0A4S4A0Y0"/>
<comment type="caution">
    <text evidence="2">The sequence shown here is derived from an EMBL/GenBank/DDBJ whole genome shotgun (WGS) entry which is preliminary data.</text>
</comment>
<reference evidence="2 3" key="1">
    <citation type="submission" date="2019-04" db="EMBL/GenBank/DDBJ databases">
        <title>Flavobacterium sp. nov. isolated from construction timber.</title>
        <authorList>
            <person name="Lin S.-Y."/>
            <person name="Chang C.-T."/>
            <person name="Young C.-C."/>
        </authorList>
    </citation>
    <scope>NUCLEOTIDE SEQUENCE [LARGE SCALE GENOMIC DNA]</scope>
    <source>
        <strain evidence="2 3">CC-CTC003</strain>
    </source>
</reference>
<dbReference type="RefSeq" id="WP_136402909.1">
    <property type="nucleotide sequence ID" value="NZ_SSNZ01000002.1"/>
</dbReference>
<dbReference type="PANTHER" id="PTHR43617:SF2">
    <property type="entry name" value="UPF0039 PROTEIN SLL0451"/>
    <property type="match status" value="1"/>
</dbReference>
<name>A0A4S4A0Y0_9FLAO</name>
<organism evidence="2 3">
    <name type="scientific">Flavobacterium supellecticarium</name>
    <dbReference type="NCBI Taxonomy" id="2565924"/>
    <lineage>
        <taxon>Bacteria</taxon>
        <taxon>Pseudomonadati</taxon>
        <taxon>Bacteroidota</taxon>
        <taxon>Flavobacteriia</taxon>
        <taxon>Flavobacteriales</taxon>
        <taxon>Flavobacteriaceae</taxon>
        <taxon>Flavobacterium</taxon>
    </lineage>
</organism>
<dbReference type="PANTHER" id="PTHR43617">
    <property type="entry name" value="L-AMINO ACID N-ACETYLTRANSFERASE"/>
    <property type="match status" value="1"/>
</dbReference>
<dbReference type="InterPro" id="IPR000182">
    <property type="entry name" value="GNAT_dom"/>
</dbReference>
<dbReference type="CDD" id="cd04301">
    <property type="entry name" value="NAT_SF"/>
    <property type="match status" value="1"/>
</dbReference>
<evidence type="ECO:0000313" key="3">
    <source>
        <dbReference type="Proteomes" id="UP000307507"/>
    </source>
</evidence>
<gene>
    <name evidence="2" type="ORF">E6C50_05740</name>
</gene>
<feature type="domain" description="N-acetyltransferase" evidence="1">
    <location>
        <begin position="3"/>
        <end position="158"/>
    </location>
</feature>
<evidence type="ECO:0000259" key="1">
    <source>
        <dbReference type="PROSITE" id="PS51186"/>
    </source>
</evidence>
<dbReference type="Proteomes" id="UP000307507">
    <property type="component" value="Unassembled WGS sequence"/>
</dbReference>